<organism evidence="4 5">
    <name type="scientific">Penaeus vannamei</name>
    <name type="common">Whiteleg shrimp</name>
    <name type="synonym">Litopenaeus vannamei</name>
    <dbReference type="NCBI Taxonomy" id="6689"/>
    <lineage>
        <taxon>Eukaryota</taxon>
        <taxon>Metazoa</taxon>
        <taxon>Ecdysozoa</taxon>
        <taxon>Arthropoda</taxon>
        <taxon>Crustacea</taxon>
        <taxon>Multicrustacea</taxon>
        <taxon>Malacostraca</taxon>
        <taxon>Eumalacostraca</taxon>
        <taxon>Eucarida</taxon>
        <taxon>Decapoda</taxon>
        <taxon>Dendrobranchiata</taxon>
        <taxon>Penaeoidea</taxon>
        <taxon>Penaeidae</taxon>
        <taxon>Penaeus</taxon>
    </lineage>
</organism>
<keyword evidence="2" id="KW-0472">Membrane</keyword>
<evidence type="ECO:0000313" key="4">
    <source>
        <dbReference type="EMBL" id="ROT80533.1"/>
    </source>
</evidence>
<feature type="region of interest" description="Disordered" evidence="1">
    <location>
        <begin position="426"/>
        <end position="484"/>
    </location>
</feature>
<keyword evidence="2" id="KW-0812">Transmembrane</keyword>
<comment type="caution">
    <text evidence="4">The sequence shown here is derived from an EMBL/GenBank/DDBJ whole genome shotgun (WGS) entry which is preliminary data.</text>
</comment>
<feature type="transmembrane region" description="Helical" evidence="2">
    <location>
        <begin position="224"/>
        <end position="248"/>
    </location>
</feature>
<keyword evidence="5" id="KW-1185">Reference proteome</keyword>
<reference evidence="4 5" key="1">
    <citation type="submission" date="2018-04" db="EMBL/GenBank/DDBJ databases">
        <authorList>
            <person name="Zhang X."/>
            <person name="Yuan J."/>
            <person name="Li F."/>
            <person name="Xiang J."/>
        </authorList>
    </citation>
    <scope>NUCLEOTIDE SEQUENCE [LARGE SCALE GENOMIC DNA]</scope>
    <source>
        <tissue evidence="4">Muscle</tissue>
    </source>
</reference>
<dbReference type="PANTHER" id="PTHR48148:SF2">
    <property type="entry name" value="PA14 DOMAIN-CONTAINING PROTEIN"/>
    <property type="match status" value="1"/>
</dbReference>
<keyword evidence="2" id="KW-1133">Transmembrane helix</keyword>
<name>A0A3R7PAZ9_PENVA</name>
<proteinExistence type="predicted"/>
<evidence type="ECO:0000313" key="5">
    <source>
        <dbReference type="Proteomes" id="UP000283509"/>
    </source>
</evidence>
<dbReference type="EMBL" id="QCYY01001112">
    <property type="protein sequence ID" value="ROT80533.1"/>
    <property type="molecule type" value="Genomic_DNA"/>
</dbReference>
<sequence length="484" mass="53056">MFFQLFHLCLLNLSIFPLPIVPCLPFTLFSPPLNLFSPAPRKIRRARLLLRIIRLDLSWPLLAVPRSRLQDLHDAPQSPSRISDSRGHSALSASVFAADLSPPRLLSNTYSPDSATSRGSVAVSALQFRRAFHGALPSLDSVHPRPLMYQPHKSCITHLEGFSSCFRKFLHKLKHASTPFSHPPPSPFPRFLLPPLPPISQGCTLSTSLSQYFPGLYSSTSSPYFLGLYSLPPIFLGLYSLPLPFPIFSGLYSLLPPSSFSLLLPLTLILFSLSSLFIPPLPPPSPLATPVFTTFLIPPSSNSLLLPRSLYQLFFHSSFLLPPSPTPFSFPLLFLFSLLPPSLFFPYPHLPSPLSSYTPSPRPPSLPHSYLLPSPHPHSLPPTSSLAPFPPTSLTPFHPPPSLPPPTSLTPFLHLPHPSPTLPSLLSPHFSPLTSPLPPPSLTPHPPPPSLPSTNLLTPIPPPPSLPSSTKFDMWGGEGSSYRR</sequence>
<dbReference type="PRINTS" id="PR01217">
    <property type="entry name" value="PRICHEXTENSN"/>
</dbReference>
<feature type="chain" id="PRO_5018678771" evidence="3">
    <location>
        <begin position="26"/>
        <end position="484"/>
    </location>
</feature>
<gene>
    <name evidence="4" type="ORF">C7M84_000726</name>
</gene>
<evidence type="ECO:0000256" key="2">
    <source>
        <dbReference type="SAM" id="Phobius"/>
    </source>
</evidence>
<evidence type="ECO:0000256" key="1">
    <source>
        <dbReference type="SAM" id="MobiDB-lite"/>
    </source>
</evidence>
<evidence type="ECO:0000256" key="3">
    <source>
        <dbReference type="SAM" id="SignalP"/>
    </source>
</evidence>
<reference evidence="4 5" key="2">
    <citation type="submission" date="2019-01" db="EMBL/GenBank/DDBJ databases">
        <title>The decoding of complex shrimp genome reveals the adaptation for benthos swimmer, frequently molting mechanism and breeding impact on genome.</title>
        <authorList>
            <person name="Sun Y."/>
            <person name="Gao Y."/>
            <person name="Yu Y."/>
        </authorList>
    </citation>
    <scope>NUCLEOTIDE SEQUENCE [LARGE SCALE GENOMIC DNA]</scope>
    <source>
        <tissue evidence="4">Muscle</tissue>
    </source>
</reference>
<feature type="signal peptide" evidence="3">
    <location>
        <begin position="1"/>
        <end position="25"/>
    </location>
</feature>
<dbReference type="AlphaFoldDB" id="A0A3R7PAZ9"/>
<dbReference type="PANTHER" id="PTHR48148">
    <property type="entry name" value="KERATINOCYTE PROLINE-RICH PROTEIN"/>
    <property type="match status" value="1"/>
</dbReference>
<feature type="transmembrane region" description="Helical" evidence="2">
    <location>
        <begin position="260"/>
        <end position="278"/>
    </location>
</feature>
<protein>
    <submittedName>
        <fullName evidence="4">Uncharacterized protein</fullName>
    </submittedName>
</protein>
<accession>A0A3R7PAZ9</accession>
<feature type="compositionally biased region" description="Pro residues" evidence="1">
    <location>
        <begin position="435"/>
        <end position="451"/>
    </location>
</feature>
<keyword evidence="3" id="KW-0732">Signal</keyword>
<dbReference type="Proteomes" id="UP000283509">
    <property type="component" value="Unassembled WGS sequence"/>
</dbReference>